<dbReference type="EC" id="3.1.7.2" evidence="5"/>
<comment type="catalytic activity">
    <reaction evidence="11">
        <text>guanosine 3',5'-bis(diphosphate) + H2O = GDP + diphosphate + H(+)</text>
        <dbReference type="Rhea" id="RHEA:14253"/>
        <dbReference type="ChEBI" id="CHEBI:15377"/>
        <dbReference type="ChEBI" id="CHEBI:15378"/>
        <dbReference type="ChEBI" id="CHEBI:33019"/>
        <dbReference type="ChEBI" id="CHEBI:58189"/>
        <dbReference type="ChEBI" id="CHEBI:77828"/>
        <dbReference type="EC" id="3.1.7.2"/>
    </reaction>
</comment>
<evidence type="ECO:0000259" key="12">
    <source>
        <dbReference type="SMART" id="SM00471"/>
    </source>
</evidence>
<evidence type="ECO:0000256" key="10">
    <source>
        <dbReference type="ARBA" id="ARBA00041770"/>
    </source>
</evidence>
<dbReference type="CDD" id="cd00077">
    <property type="entry name" value="HDc"/>
    <property type="match status" value="1"/>
</dbReference>
<dbReference type="SMART" id="SM00471">
    <property type="entry name" value="HDc"/>
    <property type="match status" value="1"/>
</dbReference>
<dbReference type="InterPro" id="IPR052194">
    <property type="entry name" value="MESH1"/>
</dbReference>
<proteinExistence type="inferred from homology"/>
<evidence type="ECO:0000313" key="13">
    <source>
        <dbReference type="EMBL" id="ODN95205.1"/>
    </source>
</evidence>
<evidence type="ECO:0000256" key="3">
    <source>
        <dbReference type="ARBA" id="ARBA00022801"/>
    </source>
</evidence>
<evidence type="ECO:0000256" key="11">
    <source>
        <dbReference type="ARBA" id="ARBA00047968"/>
    </source>
</evidence>
<keyword evidence="3" id="KW-0378">Hydrolase</keyword>
<keyword evidence="14" id="KW-1185">Reference proteome</keyword>
<dbReference type="AlphaFoldDB" id="A0A1E3J3G5"/>
<comment type="cofactor">
    <cofactor evidence="1">
        <name>Mn(2+)</name>
        <dbReference type="ChEBI" id="CHEBI:29035"/>
    </cofactor>
</comment>
<evidence type="ECO:0000313" key="14">
    <source>
        <dbReference type="Proteomes" id="UP000094819"/>
    </source>
</evidence>
<dbReference type="GeneID" id="30193806"/>
<feature type="domain" description="HD/PDEase" evidence="12">
    <location>
        <begin position="101"/>
        <end position="208"/>
    </location>
</feature>
<evidence type="ECO:0000256" key="5">
    <source>
        <dbReference type="ARBA" id="ARBA00024387"/>
    </source>
</evidence>
<dbReference type="RefSeq" id="XP_019031185.1">
    <property type="nucleotide sequence ID" value="XM_019176710.1"/>
</dbReference>
<organism evidence="13 14">
    <name type="scientific">Cryptococcus wingfieldii CBS 7118</name>
    <dbReference type="NCBI Taxonomy" id="1295528"/>
    <lineage>
        <taxon>Eukaryota</taxon>
        <taxon>Fungi</taxon>
        <taxon>Dikarya</taxon>
        <taxon>Basidiomycota</taxon>
        <taxon>Agaricomycotina</taxon>
        <taxon>Tremellomycetes</taxon>
        <taxon>Tremellales</taxon>
        <taxon>Cryptococcaceae</taxon>
        <taxon>Cryptococcus</taxon>
    </lineage>
</organism>
<evidence type="ECO:0000256" key="4">
    <source>
        <dbReference type="ARBA" id="ARBA00023211"/>
    </source>
</evidence>
<name>A0A1E3J3G5_9TREE</name>
<evidence type="ECO:0000256" key="6">
    <source>
        <dbReference type="ARBA" id="ARBA00037781"/>
    </source>
</evidence>
<dbReference type="GO" id="GO:0008893">
    <property type="term" value="F:guanosine-3',5'-bis(diphosphate) 3'-diphosphatase activity"/>
    <property type="evidence" value="ECO:0007669"/>
    <property type="project" value="UniProtKB-EC"/>
</dbReference>
<evidence type="ECO:0000256" key="1">
    <source>
        <dbReference type="ARBA" id="ARBA00001936"/>
    </source>
</evidence>
<dbReference type="FunFam" id="1.10.3210.10:FF:000012">
    <property type="entry name" value="HD domain containing 3"/>
    <property type="match status" value="1"/>
</dbReference>
<dbReference type="SUPFAM" id="SSF109604">
    <property type="entry name" value="HD-domain/PDEase-like"/>
    <property type="match status" value="1"/>
</dbReference>
<gene>
    <name evidence="13" type="ORF">L198_04593</name>
</gene>
<dbReference type="InterPro" id="IPR003607">
    <property type="entry name" value="HD/PDEase_dom"/>
</dbReference>
<keyword evidence="2" id="KW-0479">Metal-binding</keyword>
<evidence type="ECO:0000256" key="7">
    <source>
        <dbReference type="ARBA" id="ARBA00038354"/>
    </source>
</evidence>
<evidence type="ECO:0000256" key="2">
    <source>
        <dbReference type="ARBA" id="ARBA00022723"/>
    </source>
</evidence>
<evidence type="ECO:0000256" key="8">
    <source>
        <dbReference type="ARBA" id="ARBA00040793"/>
    </source>
</evidence>
<accession>A0A1E3J3G5</accession>
<evidence type="ECO:0000256" key="9">
    <source>
        <dbReference type="ARBA" id="ARBA00041464"/>
    </source>
</evidence>
<dbReference type="Pfam" id="PF13328">
    <property type="entry name" value="HD_4"/>
    <property type="match status" value="1"/>
</dbReference>
<dbReference type="EMBL" id="AWGH01000013">
    <property type="protein sequence ID" value="ODN95205.1"/>
    <property type="molecule type" value="Genomic_DNA"/>
</dbReference>
<keyword evidence="4" id="KW-0464">Manganese</keyword>
<protein>
    <recommendedName>
        <fullName evidence="8">Guanosine-3',5'-bis(diphosphate) 3'-pyrophosphohydrolase MESH1</fullName>
        <ecNumber evidence="5">3.1.7.2</ecNumber>
    </recommendedName>
    <alternativeName>
        <fullName evidence="9">Metazoan SpoT homolog 1</fullName>
    </alternativeName>
    <alternativeName>
        <fullName evidence="10">Penta-phosphate guanosine-3'-pyrophosphohydrolase</fullName>
    </alternativeName>
</protein>
<sequence>MSPIRLNTPTPTHICPNNSLQVIDISTSPAHSDIGLRTPPAHSFTPTPPLSRRSSRALLADEGGKSAMGGLLGEEGELGVLLRTVDFAARKHSCQRRKDVDQTPYINHPIAVANYLATTGITDVRVLQAAILHDTVEDTHTSIEEIAQQFGSDVARIVEECTDNIDLSGLERKAEQLRSAPGKSNEAKQVKLADKIHNLESIRRSPPVGWGVKRVQAYFIWAKKVTDICAPAHPPLAARLDRLYSTAYTRVNGVYHPCHPETCGPLTEEEKERVDRRLRDLKDGDTICPEPLFF</sequence>
<dbReference type="OrthoDB" id="430679at2759"/>
<comment type="similarity">
    <text evidence="7">Belongs to the MESH1 family.</text>
</comment>
<dbReference type="GO" id="GO:0046872">
    <property type="term" value="F:metal ion binding"/>
    <property type="evidence" value="ECO:0007669"/>
    <property type="project" value="UniProtKB-KW"/>
</dbReference>
<dbReference type="Proteomes" id="UP000094819">
    <property type="component" value="Unassembled WGS sequence"/>
</dbReference>
<comment type="function">
    <text evidence="6">ppGpp hydrolyzing enzyme involved in starvation response.</text>
</comment>
<comment type="caution">
    <text evidence="13">The sequence shown here is derived from an EMBL/GenBank/DDBJ whole genome shotgun (WGS) entry which is preliminary data.</text>
</comment>
<dbReference type="PANTHER" id="PTHR46246:SF1">
    <property type="entry name" value="GUANOSINE-3',5'-BIS(DIPHOSPHATE) 3'-PYROPHOSPHOHYDROLASE MESH1"/>
    <property type="match status" value="1"/>
</dbReference>
<reference evidence="13 14" key="1">
    <citation type="submission" date="2016-06" db="EMBL/GenBank/DDBJ databases">
        <title>Evolution of pathogenesis and genome organization in the Tremellales.</title>
        <authorList>
            <person name="Cuomo C."/>
            <person name="Litvintseva A."/>
            <person name="Heitman J."/>
            <person name="Chen Y."/>
            <person name="Sun S."/>
            <person name="Springer D."/>
            <person name="Dromer F."/>
            <person name="Young S."/>
            <person name="Zeng Q."/>
            <person name="Chapman S."/>
            <person name="Gujja S."/>
            <person name="Saif S."/>
            <person name="Birren B."/>
        </authorList>
    </citation>
    <scope>NUCLEOTIDE SEQUENCE [LARGE SCALE GENOMIC DNA]</scope>
    <source>
        <strain evidence="13 14">CBS 7118</strain>
    </source>
</reference>
<dbReference type="Gene3D" id="1.10.3210.10">
    <property type="entry name" value="Hypothetical protein af1432"/>
    <property type="match status" value="1"/>
</dbReference>
<dbReference type="PANTHER" id="PTHR46246">
    <property type="entry name" value="GUANOSINE-3',5'-BIS(DIPHOSPHATE) 3'-PYROPHOSPHOHYDROLASE MESH1"/>
    <property type="match status" value="1"/>
</dbReference>